<keyword evidence="1" id="KW-1133">Transmembrane helix</keyword>
<dbReference type="RefSeq" id="WP_307245932.1">
    <property type="nucleotide sequence ID" value="NZ_JAUSUZ010000001.1"/>
</dbReference>
<keyword evidence="1" id="KW-0472">Membrane</keyword>
<evidence type="ECO:0000256" key="1">
    <source>
        <dbReference type="SAM" id="Phobius"/>
    </source>
</evidence>
<protein>
    <recommendedName>
        <fullName evidence="4">DUF4267 domain-containing protein</fullName>
    </recommendedName>
</protein>
<dbReference type="AlphaFoldDB" id="A0AAE4B3I7"/>
<reference evidence="2 3" key="1">
    <citation type="submission" date="2023-07" db="EMBL/GenBank/DDBJ databases">
        <title>Sequencing the genomes of 1000 actinobacteria strains.</title>
        <authorList>
            <person name="Klenk H.-P."/>
        </authorList>
    </citation>
    <scope>NUCLEOTIDE SEQUENCE [LARGE SCALE GENOMIC DNA]</scope>
    <source>
        <strain evidence="2 3">DSM 44709</strain>
    </source>
</reference>
<feature type="transmembrane region" description="Helical" evidence="1">
    <location>
        <begin position="42"/>
        <end position="63"/>
    </location>
</feature>
<accession>A0AAE4B3I7</accession>
<keyword evidence="3" id="KW-1185">Reference proteome</keyword>
<evidence type="ECO:0000313" key="3">
    <source>
        <dbReference type="Proteomes" id="UP001240236"/>
    </source>
</evidence>
<evidence type="ECO:0008006" key="4">
    <source>
        <dbReference type="Google" id="ProtNLM"/>
    </source>
</evidence>
<evidence type="ECO:0000313" key="2">
    <source>
        <dbReference type="EMBL" id="MDQ0370173.1"/>
    </source>
</evidence>
<dbReference type="EMBL" id="JAUSUZ010000001">
    <property type="protein sequence ID" value="MDQ0370173.1"/>
    <property type="molecule type" value="Genomic_DNA"/>
</dbReference>
<proteinExistence type="predicted"/>
<sequence length="64" mass="6340">MIGLASLAFAGGPAAAWYMLAVALVPVGDTVIMLCHGGTRATAFGVHLGTAVVVLISAALLFAL</sequence>
<gene>
    <name evidence="2" type="ORF">J2S42_006842</name>
</gene>
<keyword evidence="1" id="KW-0812">Transmembrane</keyword>
<dbReference type="Pfam" id="PF14087">
    <property type="entry name" value="DUF4267"/>
    <property type="match status" value="1"/>
</dbReference>
<comment type="caution">
    <text evidence="2">The sequence shown here is derived from an EMBL/GenBank/DDBJ whole genome shotgun (WGS) entry which is preliminary data.</text>
</comment>
<name>A0AAE4B3I7_9ACTN</name>
<dbReference type="InterPro" id="IPR025363">
    <property type="entry name" value="DUF4267"/>
</dbReference>
<dbReference type="Proteomes" id="UP001240236">
    <property type="component" value="Unassembled WGS sequence"/>
</dbReference>
<feature type="transmembrane region" description="Helical" evidence="1">
    <location>
        <begin position="15"/>
        <end position="35"/>
    </location>
</feature>
<organism evidence="2 3">
    <name type="scientific">Catenuloplanes indicus</name>
    <dbReference type="NCBI Taxonomy" id="137267"/>
    <lineage>
        <taxon>Bacteria</taxon>
        <taxon>Bacillati</taxon>
        <taxon>Actinomycetota</taxon>
        <taxon>Actinomycetes</taxon>
        <taxon>Micromonosporales</taxon>
        <taxon>Micromonosporaceae</taxon>
        <taxon>Catenuloplanes</taxon>
    </lineage>
</organism>